<protein>
    <submittedName>
        <fullName evidence="1">Uncharacterized protein</fullName>
    </submittedName>
</protein>
<accession>A0AAN9MV99</accession>
<proteinExistence type="predicted"/>
<reference evidence="1 2" key="1">
    <citation type="submission" date="2024-01" db="EMBL/GenBank/DDBJ databases">
        <title>The genomes of 5 underutilized Papilionoideae crops provide insights into root nodulation and disease resistanc.</title>
        <authorList>
            <person name="Jiang F."/>
        </authorList>
    </citation>
    <scope>NUCLEOTIDE SEQUENCE [LARGE SCALE GENOMIC DNA]</scope>
    <source>
        <strain evidence="1">LVBAO_FW01</strain>
        <tissue evidence="1">Leaves</tissue>
    </source>
</reference>
<evidence type="ECO:0000313" key="1">
    <source>
        <dbReference type="EMBL" id="KAK7361665.1"/>
    </source>
</evidence>
<organism evidence="1 2">
    <name type="scientific">Canavalia gladiata</name>
    <name type="common">Sword bean</name>
    <name type="synonym">Dolichos gladiatus</name>
    <dbReference type="NCBI Taxonomy" id="3824"/>
    <lineage>
        <taxon>Eukaryota</taxon>
        <taxon>Viridiplantae</taxon>
        <taxon>Streptophyta</taxon>
        <taxon>Embryophyta</taxon>
        <taxon>Tracheophyta</taxon>
        <taxon>Spermatophyta</taxon>
        <taxon>Magnoliopsida</taxon>
        <taxon>eudicotyledons</taxon>
        <taxon>Gunneridae</taxon>
        <taxon>Pentapetalae</taxon>
        <taxon>rosids</taxon>
        <taxon>fabids</taxon>
        <taxon>Fabales</taxon>
        <taxon>Fabaceae</taxon>
        <taxon>Papilionoideae</taxon>
        <taxon>50 kb inversion clade</taxon>
        <taxon>NPAAA clade</taxon>
        <taxon>indigoferoid/millettioid clade</taxon>
        <taxon>Phaseoleae</taxon>
        <taxon>Canavalia</taxon>
    </lineage>
</organism>
<dbReference type="EMBL" id="JAYMYQ010000001">
    <property type="protein sequence ID" value="KAK7361665.1"/>
    <property type="molecule type" value="Genomic_DNA"/>
</dbReference>
<gene>
    <name evidence="1" type="ORF">VNO77_03739</name>
</gene>
<dbReference type="Proteomes" id="UP001367508">
    <property type="component" value="Unassembled WGS sequence"/>
</dbReference>
<comment type="caution">
    <text evidence="1">The sequence shown here is derived from an EMBL/GenBank/DDBJ whole genome shotgun (WGS) entry which is preliminary data.</text>
</comment>
<evidence type="ECO:0000313" key="2">
    <source>
        <dbReference type="Proteomes" id="UP001367508"/>
    </source>
</evidence>
<dbReference type="Gene3D" id="3.30.559.10">
    <property type="entry name" value="Chloramphenicol acetyltransferase-like domain"/>
    <property type="match status" value="1"/>
</dbReference>
<dbReference type="AlphaFoldDB" id="A0AAN9MV99"/>
<keyword evidence="2" id="KW-1185">Reference proteome</keyword>
<dbReference type="InterPro" id="IPR023213">
    <property type="entry name" value="CAT-like_dom_sf"/>
</dbReference>
<name>A0AAN9MV99_CANGL</name>
<sequence>MRNFFDFWKKGHSAKENTGSGIEVKSLRIEAFLLLVTLKTSGDPSLLTKATNEELLCQKSPVNPQDMTSIGFREVNFGWGKAVYGGLVKGGVDFIPNVSSFYISFKNAKGEQGLVIPLFLPSEAMERFVKELEEDISDNVDSPSMQSSSELGDRQINNYGQLLRTVVISILVCWAC</sequence>